<comment type="caution">
    <text evidence="6">The sequence shown here is derived from an EMBL/GenBank/DDBJ whole genome shotgun (WGS) entry which is preliminary data.</text>
</comment>
<protein>
    <submittedName>
        <fullName evidence="6">ATP-binding cassette domain-containing protein</fullName>
    </submittedName>
</protein>
<keyword evidence="3" id="KW-0547">Nucleotide-binding</keyword>
<evidence type="ECO:0000259" key="5">
    <source>
        <dbReference type="PROSITE" id="PS50893"/>
    </source>
</evidence>
<feature type="domain" description="ABC transporter" evidence="5">
    <location>
        <begin position="4"/>
        <end position="247"/>
    </location>
</feature>
<dbReference type="PROSITE" id="PS50893">
    <property type="entry name" value="ABC_TRANSPORTER_2"/>
    <property type="match status" value="1"/>
</dbReference>
<keyword evidence="2" id="KW-0813">Transport</keyword>
<dbReference type="GO" id="GO:0005524">
    <property type="term" value="F:ATP binding"/>
    <property type="evidence" value="ECO:0007669"/>
    <property type="project" value="UniProtKB-KW"/>
</dbReference>
<comment type="similarity">
    <text evidence="1">Belongs to the ABC transporter superfamily.</text>
</comment>
<dbReference type="SMART" id="SM00382">
    <property type="entry name" value="AAA"/>
    <property type="match status" value="1"/>
</dbReference>
<dbReference type="SUPFAM" id="SSF52540">
    <property type="entry name" value="P-loop containing nucleoside triphosphate hydrolases"/>
    <property type="match status" value="1"/>
</dbReference>
<sequence>MSLLTVSSLTKHYRRGGRTVAAVDDVSFHIDPGETLALAGPSGSGKSTIARLVLRLIEPDAGRIEFEGNDFLAFGGAALRAHRARLQMVFQDPLAAFNPRATVARVLDDPLRIHRIASRAERPYRIAALLERVGLAADLAARAIHEISGGQRQRVAIARAIATKPSLIVLDEAVSALDVSVRGQILDLLLDLQRQERIAYLFISHDLGVVRAIAQRVMLLDAGRIAESGDARAVIDAPQSAIGKALVAAAPKLKRTAQDAS</sequence>
<evidence type="ECO:0000256" key="1">
    <source>
        <dbReference type="ARBA" id="ARBA00005417"/>
    </source>
</evidence>
<gene>
    <name evidence="6" type="ORF">NKI33_30550</name>
</gene>
<dbReference type="InterPro" id="IPR003593">
    <property type="entry name" value="AAA+_ATPase"/>
</dbReference>
<dbReference type="InterPro" id="IPR050319">
    <property type="entry name" value="ABC_transp_ATP-bind"/>
</dbReference>
<dbReference type="InterPro" id="IPR003439">
    <property type="entry name" value="ABC_transporter-like_ATP-bd"/>
</dbReference>
<dbReference type="CDD" id="cd03257">
    <property type="entry name" value="ABC_NikE_OppD_transporters"/>
    <property type="match status" value="1"/>
</dbReference>
<organism evidence="6 7">
    <name type="scientific">Mesorhizobium opportunistum</name>
    <dbReference type="NCBI Taxonomy" id="593909"/>
    <lineage>
        <taxon>Bacteria</taxon>
        <taxon>Pseudomonadati</taxon>
        <taxon>Pseudomonadota</taxon>
        <taxon>Alphaproteobacteria</taxon>
        <taxon>Hyphomicrobiales</taxon>
        <taxon>Phyllobacteriaceae</taxon>
        <taxon>Mesorhizobium</taxon>
    </lineage>
</organism>
<evidence type="ECO:0000256" key="4">
    <source>
        <dbReference type="ARBA" id="ARBA00022840"/>
    </source>
</evidence>
<evidence type="ECO:0000256" key="3">
    <source>
        <dbReference type="ARBA" id="ARBA00022741"/>
    </source>
</evidence>
<evidence type="ECO:0000313" key="7">
    <source>
        <dbReference type="Proteomes" id="UP001464387"/>
    </source>
</evidence>
<dbReference type="Pfam" id="PF00005">
    <property type="entry name" value="ABC_tran"/>
    <property type="match status" value="1"/>
</dbReference>
<evidence type="ECO:0000256" key="2">
    <source>
        <dbReference type="ARBA" id="ARBA00022448"/>
    </source>
</evidence>
<evidence type="ECO:0000313" key="6">
    <source>
        <dbReference type="EMBL" id="MER8937282.1"/>
    </source>
</evidence>
<dbReference type="PROSITE" id="PS00211">
    <property type="entry name" value="ABC_TRANSPORTER_1"/>
    <property type="match status" value="1"/>
</dbReference>
<reference evidence="6 7" key="1">
    <citation type="journal article" date="2024" name="Proc. Natl. Acad. Sci. U.S.A.">
        <title>The evolutionary genomics of adaptation to stress in wild rhizobium bacteria.</title>
        <authorList>
            <person name="Kehlet-Delgado H."/>
            <person name="Montoya A.P."/>
            <person name="Jensen K.T."/>
            <person name="Wendlandt C.E."/>
            <person name="Dexheimer C."/>
            <person name="Roberts M."/>
            <person name="Torres Martinez L."/>
            <person name="Friesen M.L."/>
            <person name="Griffitts J.S."/>
            <person name="Porter S.S."/>
        </authorList>
    </citation>
    <scope>NUCLEOTIDE SEQUENCE [LARGE SCALE GENOMIC DNA]</scope>
    <source>
        <strain evidence="6 7">M0729</strain>
    </source>
</reference>
<dbReference type="InterPro" id="IPR017871">
    <property type="entry name" value="ABC_transporter-like_CS"/>
</dbReference>
<name>A0ABV1YQ14_9HYPH</name>
<dbReference type="PANTHER" id="PTHR43776:SF7">
    <property type="entry name" value="D,D-DIPEPTIDE TRANSPORT ATP-BINDING PROTEIN DDPF-RELATED"/>
    <property type="match status" value="1"/>
</dbReference>
<dbReference type="InterPro" id="IPR027417">
    <property type="entry name" value="P-loop_NTPase"/>
</dbReference>
<dbReference type="Gene3D" id="3.40.50.300">
    <property type="entry name" value="P-loop containing nucleotide triphosphate hydrolases"/>
    <property type="match status" value="1"/>
</dbReference>
<keyword evidence="4 6" id="KW-0067">ATP-binding</keyword>
<dbReference type="Proteomes" id="UP001464387">
    <property type="component" value="Unassembled WGS sequence"/>
</dbReference>
<proteinExistence type="inferred from homology"/>
<keyword evidence="7" id="KW-1185">Reference proteome</keyword>
<dbReference type="RefSeq" id="WP_287275181.1">
    <property type="nucleotide sequence ID" value="NZ_JAMYMY010000065.1"/>
</dbReference>
<dbReference type="PANTHER" id="PTHR43776">
    <property type="entry name" value="TRANSPORT ATP-BINDING PROTEIN"/>
    <property type="match status" value="1"/>
</dbReference>
<dbReference type="EMBL" id="JAMYPJ010000070">
    <property type="protein sequence ID" value="MER8937282.1"/>
    <property type="molecule type" value="Genomic_DNA"/>
</dbReference>
<accession>A0ABV1YQ14</accession>